<dbReference type="InterPro" id="IPR001753">
    <property type="entry name" value="Enoyl-CoA_hydra/iso"/>
</dbReference>
<dbReference type="Pfam" id="PF00378">
    <property type="entry name" value="ECH_1"/>
    <property type="match status" value="1"/>
</dbReference>
<dbReference type="Gene3D" id="3.90.226.10">
    <property type="entry name" value="2-enoyl-CoA Hydratase, Chain A, domain 1"/>
    <property type="match status" value="1"/>
</dbReference>
<dbReference type="SUPFAM" id="SSF52096">
    <property type="entry name" value="ClpP/crotonase"/>
    <property type="match status" value="1"/>
</dbReference>
<dbReference type="FunFam" id="3.90.226.10:FF:000009">
    <property type="entry name" value="Carnitinyl-CoA dehydratase"/>
    <property type="match status" value="1"/>
</dbReference>
<dbReference type="AlphaFoldDB" id="A0A382R2S3"/>
<organism evidence="3">
    <name type="scientific">marine metagenome</name>
    <dbReference type="NCBI Taxonomy" id="408172"/>
    <lineage>
        <taxon>unclassified sequences</taxon>
        <taxon>metagenomes</taxon>
        <taxon>ecological metagenomes</taxon>
    </lineage>
</organism>
<comment type="similarity">
    <text evidence="1">Belongs to the enoyl-CoA hydratase/isomerase family.</text>
</comment>
<dbReference type="Gene3D" id="1.10.12.10">
    <property type="entry name" value="Lyase 2-enoyl-coa Hydratase, Chain A, domain 2"/>
    <property type="match status" value="1"/>
</dbReference>
<dbReference type="CDD" id="cd06558">
    <property type="entry name" value="crotonase-like"/>
    <property type="match status" value="1"/>
</dbReference>
<feature type="non-terminal residue" evidence="3">
    <location>
        <position position="1"/>
    </location>
</feature>
<dbReference type="PROSITE" id="PS00166">
    <property type="entry name" value="ENOYL_COA_HYDRATASE"/>
    <property type="match status" value="1"/>
</dbReference>
<reference evidence="3" key="1">
    <citation type="submission" date="2018-05" db="EMBL/GenBank/DDBJ databases">
        <authorList>
            <person name="Lanie J.A."/>
            <person name="Ng W.-L."/>
            <person name="Kazmierczak K.M."/>
            <person name="Andrzejewski T.M."/>
            <person name="Davidsen T.M."/>
            <person name="Wayne K.J."/>
            <person name="Tettelin H."/>
            <person name="Glass J.I."/>
            <person name="Rusch D."/>
            <person name="Podicherti R."/>
            <person name="Tsui H.-C.T."/>
            <person name="Winkler M.E."/>
        </authorList>
    </citation>
    <scope>NUCLEOTIDE SEQUENCE</scope>
</reference>
<evidence type="ECO:0000256" key="2">
    <source>
        <dbReference type="ARBA" id="ARBA00023239"/>
    </source>
</evidence>
<keyword evidence="2" id="KW-0456">Lyase</keyword>
<proteinExistence type="inferred from homology"/>
<protein>
    <recommendedName>
        <fullName evidence="4">Enoyl-CoA hydratase</fullName>
    </recommendedName>
</protein>
<accession>A0A382R2S3</accession>
<evidence type="ECO:0000313" key="3">
    <source>
        <dbReference type="EMBL" id="SVC91432.1"/>
    </source>
</evidence>
<dbReference type="EMBL" id="UINC01118359">
    <property type="protein sequence ID" value="SVC91432.1"/>
    <property type="molecule type" value="Genomic_DNA"/>
</dbReference>
<dbReference type="PANTHER" id="PTHR11941">
    <property type="entry name" value="ENOYL-COA HYDRATASE-RELATED"/>
    <property type="match status" value="1"/>
</dbReference>
<dbReference type="GO" id="GO:0006635">
    <property type="term" value="P:fatty acid beta-oxidation"/>
    <property type="evidence" value="ECO:0007669"/>
    <property type="project" value="TreeGrafter"/>
</dbReference>
<dbReference type="InterPro" id="IPR029045">
    <property type="entry name" value="ClpP/crotonase-like_dom_sf"/>
</dbReference>
<dbReference type="PANTHER" id="PTHR11941:SF54">
    <property type="entry name" value="ENOYL-COA HYDRATASE, MITOCHONDRIAL"/>
    <property type="match status" value="1"/>
</dbReference>
<dbReference type="GO" id="GO:0016836">
    <property type="term" value="F:hydro-lyase activity"/>
    <property type="evidence" value="ECO:0007669"/>
    <property type="project" value="UniProtKB-ARBA"/>
</dbReference>
<evidence type="ECO:0008006" key="4">
    <source>
        <dbReference type="Google" id="ProtNLM"/>
    </source>
</evidence>
<gene>
    <name evidence="3" type="ORF">METZ01_LOCUS344286</name>
</gene>
<sequence>VDRRLLTLVLGVGHTVDSWGAILYKPPTMTDLVNYRVDEGVALLTLTNPPANAYSYEMMQALDTCILRARMDDNAHVIVLTGSGEKFFCAGADIAMLGDVTSSFKYYFCLHANETLNRLQQTPKLVIAALNGHTVGGGMEVAMAADLRVAKEGGGKMGLPEVSLGVLPGTGGTQRLARLVGQSKAIELMATGENFDFNRAEQLGLVNSVLPADNFMQEVMKYARKFVPPHRASRSVGSIKRAVCSGLEMSFGEGLALERELQQQLFMSEDAREGISAYVEKRRPEFKGR</sequence>
<dbReference type="InterPro" id="IPR018376">
    <property type="entry name" value="Enoyl-CoA_hyd/isom_CS"/>
</dbReference>
<name>A0A382R2S3_9ZZZZ</name>
<dbReference type="FunFam" id="1.10.12.10:FF:000001">
    <property type="entry name" value="Probable enoyl-CoA hydratase, mitochondrial"/>
    <property type="match status" value="1"/>
</dbReference>
<dbReference type="InterPro" id="IPR014748">
    <property type="entry name" value="Enoyl-CoA_hydra_C"/>
</dbReference>
<evidence type="ECO:0000256" key="1">
    <source>
        <dbReference type="ARBA" id="ARBA00005254"/>
    </source>
</evidence>